<keyword evidence="3" id="KW-1185">Reference proteome</keyword>
<evidence type="ECO:0000313" key="3">
    <source>
        <dbReference type="Proteomes" id="UP000502996"/>
    </source>
</evidence>
<name>A0A6G6W958_9ACTN</name>
<feature type="domain" description="AB hydrolase-1" evidence="1">
    <location>
        <begin position="41"/>
        <end position="297"/>
    </location>
</feature>
<evidence type="ECO:0000259" key="1">
    <source>
        <dbReference type="Pfam" id="PF00561"/>
    </source>
</evidence>
<dbReference type="GO" id="GO:0016787">
    <property type="term" value="F:hydrolase activity"/>
    <property type="evidence" value="ECO:0007669"/>
    <property type="project" value="UniProtKB-KW"/>
</dbReference>
<dbReference type="RefSeq" id="WP_165228625.1">
    <property type="nucleotide sequence ID" value="NZ_CP049257.1"/>
</dbReference>
<evidence type="ECO:0000313" key="2">
    <source>
        <dbReference type="EMBL" id="QIG41878.1"/>
    </source>
</evidence>
<dbReference type="PANTHER" id="PTHR43798">
    <property type="entry name" value="MONOACYLGLYCEROL LIPASE"/>
    <property type="match status" value="1"/>
</dbReference>
<dbReference type="InterPro" id="IPR000073">
    <property type="entry name" value="AB_hydrolase_1"/>
</dbReference>
<dbReference type="InterPro" id="IPR029058">
    <property type="entry name" value="AB_hydrolase_fold"/>
</dbReference>
<accession>A0A6G6W958</accession>
<proteinExistence type="predicted"/>
<dbReference type="Proteomes" id="UP000502996">
    <property type="component" value="Chromosome"/>
</dbReference>
<sequence length="315" mass="33501">MSHRVRGYPDVLDTHLEVGGRRVRVLRAESRASEASAEPQLLVHGLGGSAATWVEVMSGLAAHGPVVALDLPGFGRTAPLPDDRLTVRGYVDVVLEAAEALGWASFALHGNSMGGLVGTVLAARHPDRVARLVLVSPALPPRLPVGLVLPSRATLEGMLPVALSSVTAAALGAVGLAGPSLSQRRDRAMLQLIFPDPDSVDRRVLDLMAADLTSPELSPETRRSALLGALASIAATWTDPRGVWRAVRRVQAPTLLLGGTADALVPARTLRAVLAARPDWEGHVLDDRRHVLMLEDPEVYLDLVATWRRRTDAAA</sequence>
<reference evidence="2 3" key="1">
    <citation type="submission" date="2020-02" db="EMBL/GenBank/DDBJ databases">
        <title>Full genome sequence of Nocardioides sp. R-3366.</title>
        <authorList>
            <person name="Im W.-T."/>
        </authorList>
    </citation>
    <scope>NUCLEOTIDE SEQUENCE [LARGE SCALE GENOMIC DNA]</scope>
    <source>
        <strain evidence="2 3">R-3366</strain>
    </source>
</reference>
<dbReference type="AlphaFoldDB" id="A0A6G6W958"/>
<dbReference type="SUPFAM" id="SSF53474">
    <property type="entry name" value="alpha/beta-Hydrolases"/>
    <property type="match status" value="1"/>
</dbReference>
<dbReference type="Gene3D" id="3.40.50.1820">
    <property type="entry name" value="alpha/beta hydrolase"/>
    <property type="match status" value="1"/>
</dbReference>
<dbReference type="KEGG" id="nano:G5V58_02955"/>
<dbReference type="PRINTS" id="PR00111">
    <property type="entry name" value="ABHYDROLASE"/>
</dbReference>
<keyword evidence="2" id="KW-0378">Hydrolase</keyword>
<dbReference type="Pfam" id="PF00561">
    <property type="entry name" value="Abhydrolase_1"/>
    <property type="match status" value="1"/>
</dbReference>
<dbReference type="EMBL" id="CP049257">
    <property type="protein sequence ID" value="QIG41878.1"/>
    <property type="molecule type" value="Genomic_DNA"/>
</dbReference>
<gene>
    <name evidence="2" type="ORF">G5V58_02955</name>
</gene>
<protein>
    <submittedName>
        <fullName evidence="2">Alpha/beta fold hydrolase</fullName>
    </submittedName>
</protein>
<dbReference type="InterPro" id="IPR050266">
    <property type="entry name" value="AB_hydrolase_sf"/>
</dbReference>
<organism evidence="2 3">
    <name type="scientific">Nocardioides anomalus</name>
    <dbReference type="NCBI Taxonomy" id="2712223"/>
    <lineage>
        <taxon>Bacteria</taxon>
        <taxon>Bacillati</taxon>
        <taxon>Actinomycetota</taxon>
        <taxon>Actinomycetes</taxon>
        <taxon>Propionibacteriales</taxon>
        <taxon>Nocardioidaceae</taxon>
        <taxon>Nocardioides</taxon>
    </lineage>
</organism>